<feature type="transmembrane region" description="Helical" evidence="1">
    <location>
        <begin position="7"/>
        <end position="28"/>
    </location>
</feature>
<dbReference type="RefSeq" id="WP_001244864.1">
    <property type="nucleotide sequence ID" value="NZ_CAWMSS010000001.1"/>
</dbReference>
<sequence>MRNKQRGFSLIEVMISFVLIGVGALGLVKLQAYIEQRADYAMHSIEALNLAEQKLEWFRTRGASSALPTMPAANFDTNIVSGNDVSHPLYTLSWSVPAATLSGALKTIYIEALWQDRHGETQSVELKTMISKHSEFD</sequence>
<keyword evidence="1" id="KW-1133">Transmembrane helix</keyword>
<proteinExistence type="predicted"/>
<accession>A0A2J9V1S4</accession>
<name>A0A2J9V1S4_VIBMI</name>
<organism evidence="2 3">
    <name type="scientific">Vibrio mimicus</name>
    <dbReference type="NCBI Taxonomy" id="674"/>
    <lineage>
        <taxon>Bacteria</taxon>
        <taxon>Pseudomonadati</taxon>
        <taxon>Pseudomonadota</taxon>
        <taxon>Gammaproteobacteria</taxon>
        <taxon>Vibrionales</taxon>
        <taxon>Vibrionaceae</taxon>
        <taxon>Vibrio</taxon>
    </lineage>
</organism>
<gene>
    <name evidence="2" type="ORF">AL544_017555</name>
</gene>
<comment type="caution">
    <text evidence="2">The sequence shown here is derived from an EMBL/GenBank/DDBJ whole genome shotgun (WGS) entry which is preliminary data.</text>
</comment>
<keyword evidence="1" id="KW-0472">Membrane</keyword>
<dbReference type="PROSITE" id="PS00409">
    <property type="entry name" value="PROKAR_NTER_METHYL"/>
    <property type="match status" value="1"/>
</dbReference>
<dbReference type="Proteomes" id="UP000053748">
    <property type="component" value="Unassembled WGS sequence"/>
</dbReference>
<protein>
    <submittedName>
        <fullName evidence="2">Prepilin-type N-terminal cleavage/methylation domain-containing protein</fullName>
    </submittedName>
</protein>
<evidence type="ECO:0000313" key="2">
    <source>
        <dbReference type="EMBL" id="PNM57717.1"/>
    </source>
</evidence>
<evidence type="ECO:0000256" key="1">
    <source>
        <dbReference type="SAM" id="Phobius"/>
    </source>
</evidence>
<evidence type="ECO:0000313" key="3">
    <source>
        <dbReference type="Proteomes" id="UP000053748"/>
    </source>
</evidence>
<dbReference type="Pfam" id="PF07963">
    <property type="entry name" value="N_methyl"/>
    <property type="match status" value="1"/>
</dbReference>
<dbReference type="OrthoDB" id="5829918at2"/>
<dbReference type="EMBL" id="LOSJ02000002">
    <property type="protein sequence ID" value="PNM57717.1"/>
    <property type="molecule type" value="Genomic_DNA"/>
</dbReference>
<reference evidence="2" key="1">
    <citation type="submission" date="2017-12" db="EMBL/GenBank/DDBJ databases">
        <title>FDA dAtabase for Regulatory Grade micrObial Sequences (FDA-ARGOS): Supporting development and validation of Infectious Disease Dx tests.</title>
        <authorList>
            <person name="Hoffmann M."/>
            <person name="Allard M."/>
            <person name="Evans P."/>
            <person name="Brown E."/>
            <person name="Tallon L.J."/>
            <person name="Sadzewicz L."/>
            <person name="Sengamalay N."/>
            <person name="Ott S."/>
            <person name="Godinez A."/>
            <person name="Nagaraj S."/>
            <person name="Vavikolanu K."/>
            <person name="Aluvathingal J."/>
            <person name="Nadendla S."/>
            <person name="Hobson J."/>
            <person name="Sichtig H."/>
        </authorList>
    </citation>
    <scope>NUCLEOTIDE SEQUENCE [LARGE SCALE GENOMIC DNA]</scope>
    <source>
        <strain evidence="2">FDAARGOS_113</strain>
    </source>
</reference>
<dbReference type="InterPro" id="IPR012902">
    <property type="entry name" value="N_methyl_site"/>
</dbReference>
<dbReference type="STRING" id="674.VM_10820"/>
<keyword evidence="3" id="KW-1185">Reference proteome</keyword>
<dbReference type="AlphaFoldDB" id="A0A2J9V1S4"/>
<dbReference type="NCBIfam" id="TIGR02532">
    <property type="entry name" value="IV_pilin_GFxxxE"/>
    <property type="match status" value="1"/>
</dbReference>
<keyword evidence="1" id="KW-0812">Transmembrane</keyword>